<keyword evidence="5 6" id="KW-0694">RNA-binding</keyword>
<evidence type="ECO:0000256" key="8">
    <source>
        <dbReference type="SAM" id="Coils"/>
    </source>
</evidence>
<reference evidence="13" key="1">
    <citation type="submission" date="2014-03" db="EMBL/GenBank/DDBJ databases">
        <authorList>
            <person name="Aksoy S."/>
            <person name="Warren W."/>
            <person name="Wilson R.K."/>
        </authorList>
    </citation>
    <scope>NUCLEOTIDE SEQUENCE [LARGE SCALE GENOMIC DNA]</scope>
    <source>
        <strain evidence="13">IAEA</strain>
    </source>
</reference>
<dbReference type="InterPro" id="IPR035979">
    <property type="entry name" value="RBD_domain_sf"/>
</dbReference>
<evidence type="ECO:0000259" key="11">
    <source>
        <dbReference type="PROSITE" id="PS50103"/>
    </source>
</evidence>
<organism evidence="12 13">
    <name type="scientific">Glossina brevipalpis</name>
    <dbReference type="NCBI Taxonomy" id="37001"/>
    <lineage>
        <taxon>Eukaryota</taxon>
        <taxon>Metazoa</taxon>
        <taxon>Ecdysozoa</taxon>
        <taxon>Arthropoda</taxon>
        <taxon>Hexapoda</taxon>
        <taxon>Insecta</taxon>
        <taxon>Pterygota</taxon>
        <taxon>Neoptera</taxon>
        <taxon>Endopterygota</taxon>
        <taxon>Diptera</taxon>
        <taxon>Brachycera</taxon>
        <taxon>Muscomorpha</taxon>
        <taxon>Hippoboscoidea</taxon>
        <taxon>Glossinidae</taxon>
        <taxon>Glossina</taxon>
    </lineage>
</organism>
<feature type="domain" description="C3H1-type" evidence="11">
    <location>
        <begin position="187"/>
        <end position="215"/>
    </location>
</feature>
<evidence type="ECO:0000313" key="13">
    <source>
        <dbReference type="Proteomes" id="UP000091820"/>
    </source>
</evidence>
<evidence type="ECO:0000256" key="6">
    <source>
        <dbReference type="PROSITE-ProRule" id="PRU00176"/>
    </source>
</evidence>
<dbReference type="PRINTS" id="PR01848">
    <property type="entry name" value="U2AUXFACTOR"/>
</dbReference>
<dbReference type="PROSITE" id="PS50102">
    <property type="entry name" value="RRM"/>
    <property type="match status" value="1"/>
</dbReference>
<dbReference type="GO" id="GO:0000398">
    <property type="term" value="P:mRNA splicing, via spliceosome"/>
    <property type="evidence" value="ECO:0007669"/>
    <property type="project" value="InterPro"/>
</dbReference>
<evidence type="ECO:0000256" key="1">
    <source>
        <dbReference type="ARBA" id="ARBA00022723"/>
    </source>
</evidence>
<dbReference type="GO" id="GO:0089701">
    <property type="term" value="C:U2AF complex"/>
    <property type="evidence" value="ECO:0007669"/>
    <property type="project" value="InterPro"/>
</dbReference>
<dbReference type="GO" id="GO:0008270">
    <property type="term" value="F:zinc ion binding"/>
    <property type="evidence" value="ECO:0007669"/>
    <property type="project" value="UniProtKB-KW"/>
</dbReference>
<dbReference type="AlphaFoldDB" id="A0A1A9WAL6"/>
<feature type="domain" description="RRM" evidence="10">
    <location>
        <begin position="235"/>
        <end position="327"/>
    </location>
</feature>
<dbReference type="STRING" id="37001.A0A1A9WAL6"/>
<dbReference type="PROSITE" id="PS50103">
    <property type="entry name" value="ZF_C3H1"/>
    <property type="match status" value="1"/>
</dbReference>
<reference evidence="12" key="2">
    <citation type="submission" date="2020-05" db="UniProtKB">
        <authorList>
            <consortium name="EnsemblMetazoa"/>
        </authorList>
    </citation>
    <scope>IDENTIFICATION</scope>
    <source>
        <strain evidence="12">IAEA</strain>
    </source>
</reference>
<feature type="coiled-coil region" evidence="8">
    <location>
        <begin position="111"/>
        <end position="171"/>
    </location>
</feature>
<dbReference type="Proteomes" id="UP000091820">
    <property type="component" value="Unassembled WGS sequence"/>
</dbReference>
<evidence type="ECO:0000256" key="4">
    <source>
        <dbReference type="ARBA" id="ARBA00022833"/>
    </source>
</evidence>
<dbReference type="PANTHER" id="PTHR12620">
    <property type="entry name" value="U2 SNRNP AUXILIARY FACTOR, SMALL SUBUNIT"/>
    <property type="match status" value="1"/>
</dbReference>
<dbReference type="GO" id="GO:0003723">
    <property type="term" value="F:RNA binding"/>
    <property type="evidence" value="ECO:0007669"/>
    <property type="project" value="UniProtKB-UniRule"/>
</dbReference>
<keyword evidence="1 7" id="KW-0479">Metal-binding</keyword>
<feature type="compositionally biased region" description="Basic and acidic residues" evidence="9">
    <location>
        <begin position="454"/>
        <end position="463"/>
    </location>
</feature>
<keyword evidence="4 7" id="KW-0862">Zinc</keyword>
<dbReference type="InterPro" id="IPR009145">
    <property type="entry name" value="U2AF_small"/>
</dbReference>
<evidence type="ECO:0000313" key="12">
    <source>
        <dbReference type="EnsemblMetazoa" id="GBRI012314-PA"/>
    </source>
</evidence>
<proteinExistence type="predicted"/>
<feature type="region of interest" description="Disordered" evidence="9">
    <location>
        <begin position="417"/>
        <end position="514"/>
    </location>
</feature>
<feature type="zinc finger region" description="C3H1-type" evidence="7">
    <location>
        <begin position="187"/>
        <end position="215"/>
    </location>
</feature>
<keyword evidence="3 7" id="KW-0863">Zinc-finger</keyword>
<evidence type="ECO:0000256" key="9">
    <source>
        <dbReference type="SAM" id="MobiDB-lite"/>
    </source>
</evidence>
<name>A0A1A9WAL6_9MUSC</name>
<feature type="compositionally biased region" description="Basic residues" evidence="9">
    <location>
        <begin position="437"/>
        <end position="453"/>
    </location>
</feature>
<sequence length="514" mass="61407">MSDNALLDDVMLCAESNDFYKHGSVGGRRLWRKSVKKLQRKKRRQRQAKERDKLLEIESLDKQKDPLYTAWLEHQEELKLTQLREKEKEHDEQEEAWLRRELLAQQNFKKLEKLQKVEEAAKEAVRLHKEAEFQKRQKSINLKNAAERRLIESANKEFENTMRLMDDYLTETITRTPPKLNVLIETAPSRTICEFFERTNCCRFGFTCNFNHKRPLLAKIIIIRNFFNHPLLKHRTEYAEHFNADEQLEFSENDLENTYQEFCKDVWPEIEKFGEIVNFRVTRNVQNHLRGHTFVEYKNKRDALKAFINLQGRYYASQRLCVEFSNIQHWRIAVCGLSLGHKCSKGSLCNYLHLFQNPGNKYNQIIEPTVKTWKVVQNFNRIEATPLLSWKDIEAQSTYTGRCKNWRWSESPELDITTEQHSRDKGTNHKTENLSKLNKKIRKSSKSNSKKRSKEREDKYESRRRNRSRSKSRKKHYLSETEVPHRKRSKKKSSIKETSKAFEKQSPNRKSKHK</sequence>
<feature type="compositionally biased region" description="Basic residues" evidence="9">
    <location>
        <begin position="464"/>
        <end position="476"/>
    </location>
</feature>
<evidence type="ECO:0000256" key="2">
    <source>
        <dbReference type="ARBA" id="ARBA00022737"/>
    </source>
</evidence>
<protein>
    <submittedName>
        <fullName evidence="12">Uncharacterized protein</fullName>
    </submittedName>
</protein>
<evidence type="ECO:0000259" key="10">
    <source>
        <dbReference type="PROSITE" id="PS50102"/>
    </source>
</evidence>
<feature type="compositionally biased region" description="Basic and acidic residues" evidence="9">
    <location>
        <begin position="494"/>
        <end position="503"/>
    </location>
</feature>
<dbReference type="InterPro" id="IPR000504">
    <property type="entry name" value="RRM_dom"/>
</dbReference>
<keyword evidence="2" id="KW-0677">Repeat</keyword>
<feature type="compositionally biased region" description="Basic and acidic residues" evidence="9">
    <location>
        <begin position="418"/>
        <end position="433"/>
    </location>
</feature>
<accession>A0A1A9WAL6</accession>
<evidence type="ECO:0000256" key="3">
    <source>
        <dbReference type="ARBA" id="ARBA00022771"/>
    </source>
</evidence>
<dbReference type="EnsemblMetazoa" id="GBRI012314-RA">
    <property type="protein sequence ID" value="GBRI012314-PA"/>
    <property type="gene ID" value="GBRI012314"/>
</dbReference>
<dbReference type="InterPro" id="IPR012677">
    <property type="entry name" value="Nucleotide-bd_a/b_plait_sf"/>
</dbReference>
<evidence type="ECO:0000256" key="5">
    <source>
        <dbReference type="ARBA" id="ARBA00022884"/>
    </source>
</evidence>
<dbReference type="Pfam" id="PF00076">
    <property type="entry name" value="RRM_1"/>
    <property type="match status" value="1"/>
</dbReference>
<dbReference type="VEuPathDB" id="VectorBase:GBRI012314"/>
<evidence type="ECO:0000256" key="7">
    <source>
        <dbReference type="PROSITE-ProRule" id="PRU00723"/>
    </source>
</evidence>
<dbReference type="InterPro" id="IPR000571">
    <property type="entry name" value="Znf_CCCH"/>
</dbReference>
<dbReference type="SUPFAM" id="SSF54928">
    <property type="entry name" value="RNA-binding domain, RBD"/>
    <property type="match status" value="1"/>
</dbReference>
<keyword evidence="13" id="KW-1185">Reference proteome</keyword>
<dbReference type="Gene3D" id="3.30.70.330">
    <property type="match status" value="1"/>
</dbReference>
<keyword evidence="8" id="KW-0175">Coiled coil</keyword>